<accession>A0A9D4JNZ8</accession>
<dbReference type="Proteomes" id="UP000828390">
    <property type="component" value="Unassembled WGS sequence"/>
</dbReference>
<evidence type="ECO:0000313" key="1">
    <source>
        <dbReference type="EMBL" id="KAH3814552.1"/>
    </source>
</evidence>
<dbReference type="AlphaFoldDB" id="A0A9D4JNZ8"/>
<organism evidence="1 2">
    <name type="scientific">Dreissena polymorpha</name>
    <name type="common">Zebra mussel</name>
    <name type="synonym">Mytilus polymorpha</name>
    <dbReference type="NCBI Taxonomy" id="45954"/>
    <lineage>
        <taxon>Eukaryota</taxon>
        <taxon>Metazoa</taxon>
        <taxon>Spiralia</taxon>
        <taxon>Lophotrochozoa</taxon>
        <taxon>Mollusca</taxon>
        <taxon>Bivalvia</taxon>
        <taxon>Autobranchia</taxon>
        <taxon>Heteroconchia</taxon>
        <taxon>Euheterodonta</taxon>
        <taxon>Imparidentia</taxon>
        <taxon>Neoheterodontei</taxon>
        <taxon>Myida</taxon>
        <taxon>Dreissenoidea</taxon>
        <taxon>Dreissenidae</taxon>
        <taxon>Dreissena</taxon>
    </lineage>
</organism>
<gene>
    <name evidence="1" type="ORF">DPMN_143054</name>
</gene>
<keyword evidence="2" id="KW-1185">Reference proteome</keyword>
<reference evidence="1" key="2">
    <citation type="submission" date="2020-11" db="EMBL/GenBank/DDBJ databases">
        <authorList>
            <person name="McCartney M.A."/>
            <person name="Auch B."/>
            <person name="Kono T."/>
            <person name="Mallez S."/>
            <person name="Becker A."/>
            <person name="Gohl D.M."/>
            <person name="Silverstein K.A.T."/>
            <person name="Koren S."/>
            <person name="Bechman K.B."/>
            <person name="Herman A."/>
            <person name="Abrahante J.E."/>
            <person name="Garbe J."/>
        </authorList>
    </citation>
    <scope>NUCLEOTIDE SEQUENCE</scope>
    <source>
        <strain evidence="1">Duluth1</strain>
        <tissue evidence="1">Whole animal</tissue>
    </source>
</reference>
<name>A0A9D4JNZ8_DREPO</name>
<proteinExistence type="predicted"/>
<sequence>MLGILASIYSTYVPNQLPTRLILSAATVMGSGITVSADQFGEQTAYTNRERCP</sequence>
<protein>
    <submittedName>
        <fullName evidence="1">Uncharacterized protein</fullName>
    </submittedName>
</protein>
<comment type="caution">
    <text evidence="1">The sequence shown here is derived from an EMBL/GenBank/DDBJ whole genome shotgun (WGS) entry which is preliminary data.</text>
</comment>
<reference evidence="1" key="1">
    <citation type="journal article" date="2019" name="bioRxiv">
        <title>The Genome of the Zebra Mussel, Dreissena polymorpha: A Resource for Invasive Species Research.</title>
        <authorList>
            <person name="McCartney M.A."/>
            <person name="Auch B."/>
            <person name="Kono T."/>
            <person name="Mallez S."/>
            <person name="Zhang Y."/>
            <person name="Obille A."/>
            <person name="Becker A."/>
            <person name="Abrahante J.E."/>
            <person name="Garbe J."/>
            <person name="Badalamenti J.P."/>
            <person name="Herman A."/>
            <person name="Mangelson H."/>
            <person name="Liachko I."/>
            <person name="Sullivan S."/>
            <person name="Sone E.D."/>
            <person name="Koren S."/>
            <person name="Silverstein K.A.T."/>
            <person name="Beckman K.B."/>
            <person name="Gohl D.M."/>
        </authorList>
    </citation>
    <scope>NUCLEOTIDE SEQUENCE</scope>
    <source>
        <strain evidence="1">Duluth1</strain>
        <tissue evidence="1">Whole animal</tissue>
    </source>
</reference>
<dbReference type="EMBL" id="JAIWYP010000006">
    <property type="protein sequence ID" value="KAH3814552.1"/>
    <property type="molecule type" value="Genomic_DNA"/>
</dbReference>
<evidence type="ECO:0000313" key="2">
    <source>
        <dbReference type="Proteomes" id="UP000828390"/>
    </source>
</evidence>